<dbReference type="PROSITE" id="PS51257">
    <property type="entry name" value="PROKAR_LIPOPROTEIN"/>
    <property type="match status" value="1"/>
</dbReference>
<organism evidence="3 4">
    <name type="scientific">Streptomyces glaucescens</name>
    <dbReference type="NCBI Taxonomy" id="1907"/>
    <lineage>
        <taxon>Bacteria</taxon>
        <taxon>Bacillati</taxon>
        <taxon>Actinomycetota</taxon>
        <taxon>Actinomycetes</taxon>
        <taxon>Kitasatosporales</taxon>
        <taxon>Streptomycetaceae</taxon>
        <taxon>Streptomyces</taxon>
    </lineage>
</organism>
<feature type="compositionally biased region" description="Pro residues" evidence="1">
    <location>
        <begin position="132"/>
        <end position="144"/>
    </location>
</feature>
<evidence type="ECO:0000313" key="4">
    <source>
        <dbReference type="Proteomes" id="UP000029482"/>
    </source>
</evidence>
<name>A0A089XG76_STRGA</name>
<proteinExistence type="predicted"/>
<evidence type="ECO:0000256" key="2">
    <source>
        <dbReference type="SAM" id="SignalP"/>
    </source>
</evidence>
<sequence length="265" mass="27783">MPWGGRRQHDACMRSRFFPKPVVVAALGCLVLSACGTQQAASGHAARAGSAVKATTSPKDQLGAEEQEIRFIGLVGQAIDACSPAAPSDTGDKGDEGVPVPEGPVFEEEPTPVYGPGETPPGVPGDAEETPVPLPSDAPEPPSPATGSAKTEQPAEVLLPGTEKCYGDWHASRVVEAFTHTKATGYDAMRTKLTSLDYPAARVHRMPDHGGLPRARVDLRFMGGHAVLEVTGTGSGVIVEVFGAPETEDVQVTDVKRKPRLDTTM</sequence>
<feature type="region of interest" description="Disordered" evidence="1">
    <location>
        <begin position="82"/>
        <end position="154"/>
    </location>
</feature>
<feature type="chain" id="PRO_5001851702" evidence="2">
    <location>
        <begin position="41"/>
        <end position="265"/>
    </location>
</feature>
<evidence type="ECO:0000256" key="1">
    <source>
        <dbReference type="SAM" id="MobiDB-lite"/>
    </source>
</evidence>
<dbReference type="HOGENOM" id="CLU_1160586_0_0_11"/>
<dbReference type="Proteomes" id="UP000029482">
    <property type="component" value="Chromosome"/>
</dbReference>
<reference evidence="4" key="1">
    <citation type="journal article" date="2015" name="J. Biotechnol.">
        <title>Complete genome sequence of the actinobacterium Streptomyces glaucescens GLA.O (DSM 40922) consisting of a linear chromosome and one linear plasmid.</title>
        <authorList>
            <person name="Ortseifen V."/>
            <person name="Winkler A."/>
            <person name="Albersmeier A."/>
            <person name="Wendler S."/>
            <person name="Puhler A."/>
            <person name="Kalinowski J."/>
            <person name="Ruckert C."/>
        </authorList>
    </citation>
    <scope>NUCLEOTIDE SEQUENCE [LARGE SCALE GENOMIC DNA]</scope>
    <source>
        <strain evidence="4">DSM 40922 / GLA O</strain>
    </source>
</reference>
<dbReference type="KEGG" id="sgu:SGLAU_31875"/>
<gene>
    <name evidence="3" type="ORF">SGLAU_31875</name>
</gene>
<accession>A0A089XG76</accession>
<dbReference type="eggNOG" id="ENOG502ZS50">
    <property type="taxonomic scope" value="Bacteria"/>
</dbReference>
<dbReference type="AlphaFoldDB" id="A0A089XG76"/>
<protein>
    <submittedName>
        <fullName evidence="3">Putative secreted protein</fullName>
    </submittedName>
</protein>
<dbReference type="EMBL" id="CP009438">
    <property type="protein sequence ID" value="AIS02309.1"/>
    <property type="molecule type" value="Genomic_DNA"/>
</dbReference>
<keyword evidence="2" id="KW-0732">Signal</keyword>
<keyword evidence="4" id="KW-1185">Reference proteome</keyword>
<feature type="signal peptide" evidence="2">
    <location>
        <begin position="1"/>
        <end position="40"/>
    </location>
</feature>
<evidence type="ECO:0000313" key="3">
    <source>
        <dbReference type="EMBL" id="AIS02309.1"/>
    </source>
</evidence>